<dbReference type="SUPFAM" id="SSF56796">
    <property type="entry name" value="Dehydroquinate synthase-like"/>
    <property type="match status" value="1"/>
</dbReference>
<evidence type="ECO:0000256" key="16">
    <source>
        <dbReference type="ARBA" id="ARBA00023239"/>
    </source>
</evidence>
<keyword evidence="17" id="KW-0170">Cobalt</keyword>
<comment type="subcellular location">
    <subcellularLocation>
        <location evidence="4">Cytoplasm</location>
    </subcellularLocation>
</comment>
<evidence type="ECO:0000256" key="5">
    <source>
        <dbReference type="ARBA" id="ARBA00004661"/>
    </source>
</evidence>
<evidence type="ECO:0000256" key="6">
    <source>
        <dbReference type="ARBA" id="ARBA00005412"/>
    </source>
</evidence>
<keyword evidence="15" id="KW-0057">Aromatic amino acid biosynthesis</keyword>
<evidence type="ECO:0000256" key="9">
    <source>
        <dbReference type="ARBA" id="ARBA00022490"/>
    </source>
</evidence>
<feature type="domain" description="3-dehydroquinate synthase C-terminal" evidence="19">
    <location>
        <begin position="173"/>
        <end position="319"/>
    </location>
</feature>
<evidence type="ECO:0000256" key="3">
    <source>
        <dbReference type="ARBA" id="ARBA00001941"/>
    </source>
</evidence>
<keyword evidence="10" id="KW-0028">Amino-acid biosynthesis</keyword>
<accession>A0A6J6FMA9</accession>
<dbReference type="CDD" id="cd08195">
    <property type="entry name" value="DHQS"/>
    <property type="match status" value="1"/>
</dbReference>
<comment type="similarity">
    <text evidence="6">Belongs to the sugar phosphate cyclases superfamily. Dehydroquinate synthase family.</text>
</comment>
<evidence type="ECO:0000256" key="4">
    <source>
        <dbReference type="ARBA" id="ARBA00004496"/>
    </source>
</evidence>
<evidence type="ECO:0000256" key="11">
    <source>
        <dbReference type="ARBA" id="ARBA00022723"/>
    </source>
</evidence>
<dbReference type="GO" id="GO:0009073">
    <property type="term" value="P:aromatic amino acid family biosynthetic process"/>
    <property type="evidence" value="ECO:0007669"/>
    <property type="project" value="UniProtKB-KW"/>
</dbReference>
<evidence type="ECO:0000256" key="17">
    <source>
        <dbReference type="ARBA" id="ARBA00023285"/>
    </source>
</evidence>
<keyword evidence="16" id="KW-0456">Lyase</keyword>
<dbReference type="HAMAP" id="MF_00110">
    <property type="entry name" value="DHQ_synthase"/>
    <property type="match status" value="1"/>
</dbReference>
<comment type="cofactor">
    <cofactor evidence="2">
        <name>NAD(+)</name>
        <dbReference type="ChEBI" id="CHEBI:57540"/>
    </cofactor>
</comment>
<dbReference type="InterPro" id="IPR016037">
    <property type="entry name" value="DHQ_synth_AroB"/>
</dbReference>
<evidence type="ECO:0000256" key="7">
    <source>
        <dbReference type="ARBA" id="ARBA00013031"/>
    </source>
</evidence>
<dbReference type="GO" id="GO:0046872">
    <property type="term" value="F:metal ion binding"/>
    <property type="evidence" value="ECO:0007669"/>
    <property type="project" value="UniProtKB-KW"/>
</dbReference>
<dbReference type="PANTHER" id="PTHR43622">
    <property type="entry name" value="3-DEHYDROQUINATE SYNTHASE"/>
    <property type="match status" value="1"/>
</dbReference>
<gene>
    <name evidence="20" type="ORF">UFOPK1807_00115</name>
</gene>
<evidence type="ECO:0000256" key="14">
    <source>
        <dbReference type="ARBA" id="ARBA00023027"/>
    </source>
</evidence>
<dbReference type="PANTHER" id="PTHR43622:SF7">
    <property type="entry name" value="3-DEHYDROQUINATE SYNTHASE, CHLOROPLASTIC"/>
    <property type="match status" value="1"/>
</dbReference>
<evidence type="ECO:0000256" key="10">
    <source>
        <dbReference type="ARBA" id="ARBA00022605"/>
    </source>
</evidence>
<dbReference type="GO" id="GO:0008652">
    <property type="term" value="P:amino acid biosynthetic process"/>
    <property type="evidence" value="ECO:0007669"/>
    <property type="project" value="UniProtKB-KW"/>
</dbReference>
<dbReference type="GO" id="GO:0005737">
    <property type="term" value="C:cytoplasm"/>
    <property type="evidence" value="ECO:0007669"/>
    <property type="project" value="UniProtKB-SubCell"/>
</dbReference>
<evidence type="ECO:0000259" key="19">
    <source>
        <dbReference type="Pfam" id="PF24621"/>
    </source>
</evidence>
<dbReference type="Pfam" id="PF24621">
    <property type="entry name" value="DHQS_C"/>
    <property type="match status" value="1"/>
</dbReference>
<reference evidence="20" key="1">
    <citation type="submission" date="2020-05" db="EMBL/GenBank/DDBJ databases">
        <authorList>
            <person name="Chiriac C."/>
            <person name="Salcher M."/>
            <person name="Ghai R."/>
            <person name="Kavagutti S V."/>
        </authorList>
    </citation>
    <scope>NUCLEOTIDE SEQUENCE</scope>
</reference>
<organism evidence="20">
    <name type="scientific">freshwater metagenome</name>
    <dbReference type="NCBI Taxonomy" id="449393"/>
    <lineage>
        <taxon>unclassified sequences</taxon>
        <taxon>metagenomes</taxon>
        <taxon>ecological metagenomes</taxon>
    </lineage>
</organism>
<dbReference type="InterPro" id="IPR030960">
    <property type="entry name" value="DHQS/DOIS_N"/>
</dbReference>
<dbReference type="InterPro" id="IPR056179">
    <property type="entry name" value="DHQS_C"/>
</dbReference>
<keyword evidence="9" id="KW-0963">Cytoplasm</keyword>
<evidence type="ECO:0000256" key="2">
    <source>
        <dbReference type="ARBA" id="ARBA00001911"/>
    </source>
</evidence>
<keyword evidence="12" id="KW-0547">Nucleotide-binding</keyword>
<evidence type="ECO:0000256" key="15">
    <source>
        <dbReference type="ARBA" id="ARBA00023141"/>
    </source>
</evidence>
<protein>
    <recommendedName>
        <fullName evidence="8">3-dehydroquinate synthase</fullName>
        <ecNumber evidence="7">4.2.3.4</ecNumber>
    </recommendedName>
</protein>
<dbReference type="EMBL" id="CAEZUI010000006">
    <property type="protein sequence ID" value="CAB4588265.1"/>
    <property type="molecule type" value="Genomic_DNA"/>
</dbReference>
<dbReference type="InterPro" id="IPR030963">
    <property type="entry name" value="DHQ_synth_fam"/>
</dbReference>
<keyword evidence="13" id="KW-0862">Zinc</keyword>
<keyword evidence="11" id="KW-0479">Metal-binding</keyword>
<dbReference type="AlphaFoldDB" id="A0A6J6FMA9"/>
<dbReference type="Gene3D" id="1.20.1090.10">
    <property type="entry name" value="Dehydroquinate synthase-like - alpha domain"/>
    <property type="match status" value="1"/>
</dbReference>
<proteinExistence type="inferred from homology"/>
<dbReference type="NCBIfam" id="TIGR01357">
    <property type="entry name" value="aroB"/>
    <property type="match status" value="1"/>
</dbReference>
<comment type="pathway">
    <text evidence="5">Metabolic intermediate biosynthesis; chorismate biosynthesis; chorismate from D-erythrose 4-phosphate and phosphoenolpyruvate: step 2/7.</text>
</comment>
<evidence type="ECO:0000313" key="20">
    <source>
        <dbReference type="EMBL" id="CAB4588265.1"/>
    </source>
</evidence>
<dbReference type="GO" id="GO:0003856">
    <property type="term" value="F:3-dehydroquinate synthase activity"/>
    <property type="evidence" value="ECO:0007669"/>
    <property type="project" value="UniProtKB-EC"/>
</dbReference>
<comment type="catalytic activity">
    <reaction evidence="1">
        <text>7-phospho-2-dehydro-3-deoxy-D-arabino-heptonate = 3-dehydroquinate + phosphate</text>
        <dbReference type="Rhea" id="RHEA:21968"/>
        <dbReference type="ChEBI" id="CHEBI:32364"/>
        <dbReference type="ChEBI" id="CHEBI:43474"/>
        <dbReference type="ChEBI" id="CHEBI:58394"/>
        <dbReference type="EC" id="4.2.3.4"/>
    </reaction>
</comment>
<evidence type="ECO:0000256" key="12">
    <source>
        <dbReference type="ARBA" id="ARBA00022741"/>
    </source>
</evidence>
<dbReference type="Pfam" id="PF01761">
    <property type="entry name" value="DHQ_synthase"/>
    <property type="match status" value="1"/>
</dbReference>
<evidence type="ECO:0000256" key="13">
    <source>
        <dbReference type="ARBA" id="ARBA00022833"/>
    </source>
</evidence>
<name>A0A6J6FMA9_9ZZZZ</name>
<keyword evidence="14" id="KW-0520">NAD</keyword>
<feature type="domain" description="3-dehydroquinate synthase N-terminal" evidence="18">
    <location>
        <begin position="59"/>
        <end position="171"/>
    </location>
</feature>
<dbReference type="PIRSF" id="PIRSF001455">
    <property type="entry name" value="DHQ_synth"/>
    <property type="match status" value="1"/>
</dbReference>
<evidence type="ECO:0000256" key="1">
    <source>
        <dbReference type="ARBA" id="ARBA00001393"/>
    </source>
</evidence>
<dbReference type="Gene3D" id="3.40.50.1970">
    <property type="match status" value="1"/>
</dbReference>
<comment type="cofactor">
    <cofactor evidence="3">
        <name>Co(2+)</name>
        <dbReference type="ChEBI" id="CHEBI:48828"/>
    </cofactor>
</comment>
<dbReference type="GO" id="GO:0000166">
    <property type="term" value="F:nucleotide binding"/>
    <property type="evidence" value="ECO:0007669"/>
    <property type="project" value="UniProtKB-KW"/>
</dbReference>
<evidence type="ECO:0000259" key="18">
    <source>
        <dbReference type="Pfam" id="PF01761"/>
    </source>
</evidence>
<evidence type="ECO:0000256" key="8">
    <source>
        <dbReference type="ARBA" id="ARBA00017684"/>
    </source>
</evidence>
<sequence length="355" mass="38424">MNSIEVRAEKSYQVHLDQEWIPLLEKLTLARNKVAIISSESHNASIPTIELSGSTIYHYQIPDGEAGKSAAVAASIWERLHQDGFTRTDLIVGVGGGAVTDLAGFVAASWLRGIDWIAVPTTLAGMVDAAIGGKTGINTNAAKNLVGAFHSPVAVIVDTKWLRSLSRRDFAAGLAEVVKCGFIRDPEILFLLQGHNLDSVIANENLTRNLISRAVTVKADVVNQDFKESDLREILNYGHTFGHAIESASGYSVRHGEAVSIGMIYIAELAFIAGLISDDLVSMHRAILLALDLPLSLPKEFSEADWPAIFTSMRSDKKARGDVIRFVVVSAPGSVARLEDPDESILKLAYEKVLP</sequence>
<dbReference type="EC" id="4.2.3.4" evidence="7"/>
<dbReference type="InterPro" id="IPR050071">
    <property type="entry name" value="Dehydroquinate_synthase"/>
</dbReference>